<feature type="binding site" evidence="8">
    <location>
        <position position="174"/>
    </location>
    <ligand>
        <name>ATP</name>
        <dbReference type="ChEBI" id="CHEBI:30616"/>
    </ligand>
</feature>
<feature type="binding site" evidence="8">
    <location>
        <position position="196"/>
    </location>
    <ligand>
        <name>ATP</name>
        <dbReference type="ChEBI" id="CHEBI:30616"/>
    </ligand>
</feature>
<reference evidence="12 13" key="1">
    <citation type="submission" date="2020-10" db="EMBL/GenBank/DDBJ databases">
        <title>Ca. Dormibacterota MAGs.</title>
        <authorList>
            <person name="Montgomery K."/>
        </authorList>
    </citation>
    <scope>NUCLEOTIDE SEQUENCE [LARGE SCALE GENOMIC DNA]</scope>
    <source>
        <strain evidence="12">Mitchell_Peninsula_5</strain>
    </source>
</reference>
<evidence type="ECO:0000256" key="2">
    <source>
        <dbReference type="ARBA" id="ARBA00022598"/>
    </source>
</evidence>
<dbReference type="PANTHER" id="PTHR23090:SF9">
    <property type="entry name" value="GLUTAMINE-DEPENDENT NAD(+) SYNTHETASE"/>
    <property type="match status" value="1"/>
</dbReference>
<dbReference type="GO" id="GO:0009435">
    <property type="term" value="P:NAD+ biosynthetic process"/>
    <property type="evidence" value="ECO:0007669"/>
    <property type="project" value="UniProtKB-UniRule"/>
</dbReference>
<evidence type="ECO:0000256" key="7">
    <source>
        <dbReference type="ARBA" id="ARBA00023027"/>
    </source>
</evidence>
<dbReference type="InterPro" id="IPR022310">
    <property type="entry name" value="NAD/GMP_synthase"/>
</dbReference>
<evidence type="ECO:0000256" key="9">
    <source>
        <dbReference type="RuleBase" id="RU003811"/>
    </source>
</evidence>
<dbReference type="InterPro" id="IPR022926">
    <property type="entry name" value="NH(3)-dep_NAD(+)_synth"/>
</dbReference>
<feature type="binding site" evidence="8">
    <location>
        <position position="145"/>
    </location>
    <ligand>
        <name>ATP</name>
        <dbReference type="ChEBI" id="CHEBI:30616"/>
    </ligand>
</feature>
<feature type="binding site" evidence="8">
    <location>
        <position position="150"/>
    </location>
    <ligand>
        <name>Mg(2+)</name>
        <dbReference type="ChEBI" id="CHEBI:18420"/>
    </ligand>
</feature>
<dbReference type="Pfam" id="PF02540">
    <property type="entry name" value="NAD_synthase"/>
    <property type="match status" value="1"/>
</dbReference>
<evidence type="ECO:0000256" key="5">
    <source>
        <dbReference type="ARBA" id="ARBA00022840"/>
    </source>
</evidence>
<organism evidence="12 13">
    <name type="scientific">Candidatus Amunia macphersoniae</name>
    <dbReference type="NCBI Taxonomy" id="3127014"/>
    <lineage>
        <taxon>Bacteria</taxon>
        <taxon>Bacillati</taxon>
        <taxon>Candidatus Dormiibacterota</taxon>
        <taxon>Candidatus Dormibacteria</taxon>
        <taxon>Candidatus Aeolococcales</taxon>
        <taxon>Candidatus Aeolococcaceae</taxon>
        <taxon>Candidatus Amunia</taxon>
    </lineage>
</organism>
<dbReference type="NCBIfam" id="NF010587">
    <property type="entry name" value="PRK13980.1"/>
    <property type="match status" value="1"/>
</dbReference>
<dbReference type="NCBIfam" id="TIGR00552">
    <property type="entry name" value="nadE"/>
    <property type="match status" value="1"/>
</dbReference>
<evidence type="ECO:0000256" key="8">
    <source>
        <dbReference type="HAMAP-Rule" id="MF_00193"/>
    </source>
</evidence>
<feature type="binding site" description="in other chain" evidence="8">
    <location>
        <position position="125"/>
    </location>
    <ligand>
        <name>deamido-NAD(+)</name>
        <dbReference type="ChEBI" id="CHEBI:58437"/>
        <note>ligand shared between two neighboring subunits</note>
    </ligand>
</feature>
<dbReference type="InterPro" id="IPR003694">
    <property type="entry name" value="NAD_synthase"/>
</dbReference>
<comment type="pathway">
    <text evidence="8">Cofactor biosynthesis; NAD(+) biosynthesis; NAD(+) from deamido-NAD(+) (ammonia route): step 1/1.</text>
</comment>
<keyword evidence="7 8" id="KW-0520">NAD</keyword>
<dbReference type="FunFam" id="3.40.50.620:FF:000106">
    <property type="entry name" value="Glutamine-dependent NAD(+) synthetase"/>
    <property type="match status" value="1"/>
</dbReference>
<keyword evidence="6 8" id="KW-0460">Magnesium</keyword>
<dbReference type="HAMAP" id="MF_00193">
    <property type="entry name" value="NadE_ammonia_dep"/>
    <property type="match status" value="1"/>
</dbReference>
<feature type="domain" description="NAD/GMP synthase" evidence="11">
    <location>
        <begin position="24"/>
        <end position="260"/>
    </location>
</feature>
<keyword evidence="3 8" id="KW-0479">Metal-binding</keyword>
<comment type="similarity">
    <text evidence="1 8 9">Belongs to the NAD synthetase family.</text>
</comment>
<evidence type="ECO:0000256" key="3">
    <source>
        <dbReference type="ARBA" id="ARBA00022723"/>
    </source>
</evidence>
<dbReference type="EMBL" id="JAEKNN010000058">
    <property type="protein sequence ID" value="MBJ7610207.1"/>
    <property type="molecule type" value="Genomic_DNA"/>
</dbReference>
<dbReference type="GO" id="GO:0008795">
    <property type="term" value="F:NAD+ synthase activity"/>
    <property type="evidence" value="ECO:0007669"/>
    <property type="project" value="UniProtKB-UniRule"/>
</dbReference>
<comment type="subunit">
    <text evidence="8">Homodimer.</text>
</comment>
<dbReference type="SUPFAM" id="SSF52402">
    <property type="entry name" value="Adenine nucleotide alpha hydrolases-like"/>
    <property type="match status" value="1"/>
</dbReference>
<proteinExistence type="inferred from homology"/>
<evidence type="ECO:0000313" key="12">
    <source>
        <dbReference type="EMBL" id="MBJ7610207.1"/>
    </source>
</evidence>
<dbReference type="GO" id="GO:0004359">
    <property type="term" value="F:glutaminase activity"/>
    <property type="evidence" value="ECO:0007669"/>
    <property type="project" value="InterPro"/>
</dbReference>
<dbReference type="GO" id="GO:0005737">
    <property type="term" value="C:cytoplasm"/>
    <property type="evidence" value="ECO:0007669"/>
    <property type="project" value="InterPro"/>
</dbReference>
<evidence type="ECO:0000256" key="10">
    <source>
        <dbReference type="RuleBase" id="RU003812"/>
    </source>
</evidence>
<feature type="binding site" evidence="8">
    <location>
        <begin position="43"/>
        <end position="50"/>
    </location>
    <ligand>
        <name>ATP</name>
        <dbReference type="ChEBI" id="CHEBI:30616"/>
    </ligand>
</feature>
<dbReference type="EC" id="6.3.1.5" evidence="8 10"/>
<name>A0A934NAI9_9BACT</name>
<comment type="catalytic activity">
    <reaction evidence="8 10">
        <text>deamido-NAD(+) + NH4(+) + ATP = AMP + diphosphate + NAD(+) + H(+)</text>
        <dbReference type="Rhea" id="RHEA:21188"/>
        <dbReference type="ChEBI" id="CHEBI:15378"/>
        <dbReference type="ChEBI" id="CHEBI:28938"/>
        <dbReference type="ChEBI" id="CHEBI:30616"/>
        <dbReference type="ChEBI" id="CHEBI:33019"/>
        <dbReference type="ChEBI" id="CHEBI:57540"/>
        <dbReference type="ChEBI" id="CHEBI:58437"/>
        <dbReference type="ChEBI" id="CHEBI:456215"/>
        <dbReference type="EC" id="6.3.1.5"/>
    </reaction>
</comment>
<keyword evidence="5 8" id="KW-0067">ATP-binding</keyword>
<evidence type="ECO:0000259" key="11">
    <source>
        <dbReference type="Pfam" id="PF02540"/>
    </source>
</evidence>
<dbReference type="Proteomes" id="UP000614410">
    <property type="component" value="Unassembled WGS sequence"/>
</dbReference>
<evidence type="ECO:0000256" key="6">
    <source>
        <dbReference type="ARBA" id="ARBA00022842"/>
    </source>
</evidence>
<accession>A0A934NAI9</accession>
<dbReference type="InterPro" id="IPR014729">
    <property type="entry name" value="Rossmann-like_a/b/a_fold"/>
</dbReference>
<dbReference type="GO" id="GO:0046872">
    <property type="term" value="F:metal ion binding"/>
    <property type="evidence" value="ECO:0007669"/>
    <property type="project" value="UniProtKB-KW"/>
</dbReference>
<feature type="binding site" evidence="8">
    <location>
        <position position="49"/>
    </location>
    <ligand>
        <name>Mg(2+)</name>
        <dbReference type="ChEBI" id="CHEBI:18420"/>
    </ligand>
</feature>
<gene>
    <name evidence="8" type="primary">nadE</name>
    <name evidence="12" type="ORF">JF887_12370</name>
</gene>
<keyword evidence="2 8" id="KW-0436">Ligase</keyword>
<protein>
    <recommendedName>
        <fullName evidence="8 10">NH(3)-dependent NAD(+) synthetase</fullName>
        <ecNumber evidence="8 10">6.3.1.5</ecNumber>
    </recommendedName>
</protein>
<dbReference type="PANTHER" id="PTHR23090">
    <property type="entry name" value="NH 3 /GLUTAMINE-DEPENDENT NAD + SYNTHETASE"/>
    <property type="match status" value="1"/>
</dbReference>
<dbReference type="GO" id="GO:0003952">
    <property type="term" value="F:NAD+ synthase (glutamine-hydrolyzing) activity"/>
    <property type="evidence" value="ECO:0007669"/>
    <property type="project" value="InterPro"/>
</dbReference>
<dbReference type="GO" id="GO:0005524">
    <property type="term" value="F:ATP binding"/>
    <property type="evidence" value="ECO:0007669"/>
    <property type="project" value="UniProtKB-UniRule"/>
</dbReference>
<evidence type="ECO:0000313" key="13">
    <source>
        <dbReference type="Proteomes" id="UP000614410"/>
    </source>
</evidence>
<evidence type="ECO:0000256" key="1">
    <source>
        <dbReference type="ARBA" id="ARBA00005859"/>
    </source>
</evidence>
<dbReference type="CDD" id="cd00553">
    <property type="entry name" value="NAD_synthase"/>
    <property type="match status" value="1"/>
</dbReference>
<keyword evidence="4 8" id="KW-0547">Nucleotide-binding</keyword>
<comment type="function">
    <text evidence="8">Catalyzes the ATP-dependent amidation of deamido-NAD to form NAD. Uses ammonia as a nitrogen source.</text>
</comment>
<dbReference type="Gene3D" id="3.40.50.620">
    <property type="entry name" value="HUPs"/>
    <property type="match status" value="1"/>
</dbReference>
<comment type="caution">
    <text evidence="12">The sequence shown here is derived from an EMBL/GenBank/DDBJ whole genome shotgun (WGS) entry which is preliminary data.</text>
</comment>
<evidence type="ECO:0000256" key="4">
    <source>
        <dbReference type="ARBA" id="ARBA00022741"/>
    </source>
</evidence>
<comment type="caution">
    <text evidence="8">Lacks conserved residue(s) required for the propagation of feature annotation.</text>
</comment>
<dbReference type="AlphaFoldDB" id="A0A934NAI9"/>
<sequence length="282" mass="30497">MTPRQTASAADALSIDSAVVRDLLVGFIANEVRKVGFEQVVVGLSGGVDSALSAALACAALGAENVLPMLMPYRTSSSASEADARAVCDHLGMTPTLIDISPQIDAYFAAFPDADRGRRGNKMARERMTILYDMSWAHGALVVGTSNKTELLLGYGTLFGDMASALNPLGDLYKTQVFALARAMGLPTTVIAKAPSADLWEGQSDEEELGFGYATVDSLLYHLVDERRTPVELRALGFDDGFVANVTLRVRGSQYKRRPPIIAKLSARTIDREFRYPRDWGT</sequence>